<dbReference type="InParanoid" id="G2XUW9"/>
<dbReference type="Proteomes" id="UP000008177">
    <property type="component" value="Unplaced contigs"/>
</dbReference>
<sequence>MSKRCREEYRESSGVKATSNLHPHRTQSVVWSHITTETATSMYRSISWMHEPTRYEKEPPNHKRWIFGPGPGTMRTKCMQDFSDMQNKRASVSVRRKYIVTPTQQGHLITRVSKEGWKEDGTQ</sequence>
<proteinExistence type="predicted"/>
<protein>
    <submittedName>
        <fullName evidence="2">Uncharacterized protein</fullName>
    </submittedName>
</protein>
<dbReference type="HOGENOM" id="CLU_2014903_0_0_1"/>
<accession>G2XUW9</accession>
<dbReference type="EMBL" id="FQ790270">
    <property type="protein sequence ID" value="CCD44289.1"/>
    <property type="molecule type" value="Genomic_DNA"/>
</dbReference>
<feature type="compositionally biased region" description="Basic and acidic residues" evidence="1">
    <location>
        <begin position="1"/>
        <end position="13"/>
    </location>
</feature>
<organism evidence="2 3">
    <name type="scientific">Botryotinia fuckeliana (strain T4)</name>
    <name type="common">Noble rot fungus</name>
    <name type="synonym">Botrytis cinerea</name>
    <dbReference type="NCBI Taxonomy" id="999810"/>
    <lineage>
        <taxon>Eukaryota</taxon>
        <taxon>Fungi</taxon>
        <taxon>Dikarya</taxon>
        <taxon>Ascomycota</taxon>
        <taxon>Pezizomycotina</taxon>
        <taxon>Leotiomycetes</taxon>
        <taxon>Helotiales</taxon>
        <taxon>Sclerotiniaceae</taxon>
        <taxon>Botrytis</taxon>
    </lineage>
</organism>
<gene>
    <name evidence="2" type="ORF">BofuT4_P058690.1</name>
</gene>
<reference evidence="3" key="1">
    <citation type="journal article" date="2011" name="PLoS Genet.">
        <title>Genomic analysis of the necrotrophic fungal pathogens Sclerotinia sclerotiorum and Botrytis cinerea.</title>
        <authorList>
            <person name="Amselem J."/>
            <person name="Cuomo C.A."/>
            <person name="van Kan J.A."/>
            <person name="Viaud M."/>
            <person name="Benito E.P."/>
            <person name="Couloux A."/>
            <person name="Coutinho P.M."/>
            <person name="de Vries R.P."/>
            <person name="Dyer P.S."/>
            <person name="Fillinger S."/>
            <person name="Fournier E."/>
            <person name="Gout L."/>
            <person name="Hahn M."/>
            <person name="Kohn L."/>
            <person name="Lapalu N."/>
            <person name="Plummer K.M."/>
            <person name="Pradier J.M."/>
            <person name="Quevillon E."/>
            <person name="Sharon A."/>
            <person name="Simon A."/>
            <person name="ten Have A."/>
            <person name="Tudzynski B."/>
            <person name="Tudzynski P."/>
            <person name="Wincker P."/>
            <person name="Andrew M."/>
            <person name="Anthouard V."/>
            <person name="Beever R.E."/>
            <person name="Beffa R."/>
            <person name="Benoit I."/>
            <person name="Bouzid O."/>
            <person name="Brault B."/>
            <person name="Chen Z."/>
            <person name="Choquer M."/>
            <person name="Collemare J."/>
            <person name="Cotton P."/>
            <person name="Danchin E.G."/>
            <person name="Da Silva C."/>
            <person name="Gautier A."/>
            <person name="Giraud C."/>
            <person name="Giraud T."/>
            <person name="Gonzalez C."/>
            <person name="Grossetete S."/>
            <person name="Guldener U."/>
            <person name="Henrissat B."/>
            <person name="Howlett B.J."/>
            <person name="Kodira C."/>
            <person name="Kretschmer M."/>
            <person name="Lappartient A."/>
            <person name="Leroch M."/>
            <person name="Levis C."/>
            <person name="Mauceli E."/>
            <person name="Neuveglise C."/>
            <person name="Oeser B."/>
            <person name="Pearson M."/>
            <person name="Poulain J."/>
            <person name="Poussereau N."/>
            <person name="Quesneville H."/>
            <person name="Rascle C."/>
            <person name="Schumacher J."/>
            <person name="Segurens B."/>
            <person name="Sexton A."/>
            <person name="Silva E."/>
            <person name="Sirven C."/>
            <person name="Soanes D.M."/>
            <person name="Talbot N.J."/>
            <person name="Templeton M."/>
            <person name="Yandava C."/>
            <person name="Yarden O."/>
            <person name="Zeng Q."/>
            <person name="Rollins J.A."/>
            <person name="Lebrun M.H."/>
            <person name="Dickman M."/>
        </authorList>
    </citation>
    <scope>NUCLEOTIDE SEQUENCE [LARGE SCALE GENOMIC DNA]</scope>
    <source>
        <strain evidence="3">T4</strain>
    </source>
</reference>
<name>G2XUW9_BOTF4</name>
<evidence type="ECO:0000313" key="2">
    <source>
        <dbReference type="EMBL" id="CCD44289.1"/>
    </source>
</evidence>
<evidence type="ECO:0000313" key="3">
    <source>
        <dbReference type="Proteomes" id="UP000008177"/>
    </source>
</evidence>
<dbReference type="AlphaFoldDB" id="G2XUW9"/>
<feature type="region of interest" description="Disordered" evidence="1">
    <location>
        <begin position="1"/>
        <end position="22"/>
    </location>
</feature>
<evidence type="ECO:0000256" key="1">
    <source>
        <dbReference type="SAM" id="MobiDB-lite"/>
    </source>
</evidence>